<sequence>MDVKAIDVDKFKNHPVFVCIYGDQNEDQAPWVRRNILKTTLCPDSTHLRIYFDKHFFFAVPLSSKVDMSDHAWTAYDETTRLHYAIKKEVKVHV</sequence>
<dbReference type="EMBL" id="JACWEZ010000005">
    <property type="protein sequence ID" value="MBD1222960.1"/>
    <property type="molecule type" value="Genomic_DNA"/>
</dbReference>
<evidence type="ECO:0000313" key="3">
    <source>
        <dbReference type="Proteomes" id="UP000182945"/>
    </source>
</evidence>
<dbReference type="EMBL" id="CP017962">
    <property type="protein sequence ID" value="APC46926.1"/>
    <property type="molecule type" value="Genomic_DNA"/>
</dbReference>
<accession>A0AAC9IUT9</accession>
<dbReference type="AlphaFoldDB" id="A0AAC9IUT9"/>
<reference evidence="2 4" key="2">
    <citation type="submission" date="2020-09" db="EMBL/GenBank/DDBJ databases">
        <title>Draft Genome Sequences of Oil-Oxidizing Bacteria Halomonas titanicae, Marinobacter lutaoensis, and Virgibacillus halodenitrificans Isolated from Highly Saline Environments.</title>
        <authorList>
            <person name="Grouzdev D.S."/>
            <person name="Sokolova D.S."/>
            <person name="Semenova E.M."/>
            <person name="Borzenkov I.A."/>
            <person name="Bidzhieva S.K."/>
            <person name="Poltaraus A.B."/>
            <person name="Nazina T.N."/>
        </authorList>
    </citation>
    <scope>NUCLEOTIDE SEQUENCE [LARGE SCALE GENOMIC DNA]</scope>
    <source>
        <strain evidence="2 4">VKM B-3472D</strain>
    </source>
</reference>
<name>A0AAC9IUT9_VIRHA</name>
<dbReference type="Proteomes" id="UP000182945">
    <property type="component" value="Chromosome"/>
</dbReference>
<gene>
    <name evidence="1" type="ORF">BME96_01395</name>
    <name evidence="2" type="ORF">IC602_10130</name>
</gene>
<dbReference type="KEGG" id="vhl:BME96_01395"/>
<evidence type="ECO:0000313" key="1">
    <source>
        <dbReference type="EMBL" id="APC46926.1"/>
    </source>
</evidence>
<evidence type="ECO:0000313" key="4">
    <source>
        <dbReference type="Proteomes" id="UP000621631"/>
    </source>
</evidence>
<dbReference type="Proteomes" id="UP000621631">
    <property type="component" value="Unassembled WGS sequence"/>
</dbReference>
<dbReference type="RefSeq" id="WP_019378830.1">
    <property type="nucleotide sequence ID" value="NZ_CP017962.1"/>
</dbReference>
<proteinExistence type="predicted"/>
<protein>
    <submittedName>
        <fullName evidence="1">Uncharacterized protein</fullName>
    </submittedName>
</protein>
<evidence type="ECO:0000313" key="2">
    <source>
        <dbReference type="EMBL" id="MBD1222960.1"/>
    </source>
</evidence>
<keyword evidence="4" id="KW-1185">Reference proteome</keyword>
<dbReference type="GeneID" id="71513032"/>
<organism evidence="1 3">
    <name type="scientific">Virgibacillus halodenitrificans</name>
    <name type="common">Bacillus halodenitrificans</name>
    <dbReference type="NCBI Taxonomy" id="1482"/>
    <lineage>
        <taxon>Bacteria</taxon>
        <taxon>Bacillati</taxon>
        <taxon>Bacillota</taxon>
        <taxon>Bacilli</taxon>
        <taxon>Bacillales</taxon>
        <taxon>Bacillaceae</taxon>
        <taxon>Virgibacillus</taxon>
    </lineage>
</organism>
<reference evidence="1 3" key="1">
    <citation type="submission" date="2016-11" db="EMBL/GenBank/DDBJ databases">
        <title>Complete genome sequencing of Virgibacillus halodenitrificans PDB-F2.</title>
        <authorList>
            <person name="Sun Z."/>
            <person name="Zhou Y."/>
            <person name="Li H."/>
        </authorList>
    </citation>
    <scope>NUCLEOTIDE SEQUENCE [LARGE SCALE GENOMIC DNA]</scope>
    <source>
        <strain evidence="1 3">PDB-F2</strain>
    </source>
</reference>